<keyword evidence="2" id="KW-0227">DNA damage</keyword>
<dbReference type="PANTHER" id="PTHR10073:SF52">
    <property type="entry name" value="MISMATCH REPAIR ENDONUCLEASE PMS2"/>
    <property type="match status" value="1"/>
</dbReference>
<dbReference type="Gene3D" id="3.30.1540.20">
    <property type="entry name" value="MutL, C-terminal domain, dimerisation subdomain"/>
    <property type="match status" value="1"/>
</dbReference>
<dbReference type="SUPFAM" id="SSF55874">
    <property type="entry name" value="ATPase domain of HSP90 chaperone/DNA topoisomerase II/histidine kinase"/>
    <property type="match status" value="1"/>
</dbReference>
<feature type="region of interest" description="Disordered" evidence="3">
    <location>
        <begin position="400"/>
        <end position="702"/>
    </location>
</feature>
<dbReference type="STRING" id="71784.A0A1Y2AL29"/>
<dbReference type="GO" id="GO:0061982">
    <property type="term" value="P:meiosis I cell cycle process"/>
    <property type="evidence" value="ECO:0007669"/>
    <property type="project" value="UniProtKB-ARBA"/>
</dbReference>
<dbReference type="InterPro" id="IPR014721">
    <property type="entry name" value="Ribsml_uS5_D2-typ_fold_subgr"/>
</dbReference>
<feature type="domain" description="DNA mismatch repair protein S5" evidence="5">
    <location>
        <begin position="231"/>
        <end position="368"/>
    </location>
</feature>
<dbReference type="InterPro" id="IPR014762">
    <property type="entry name" value="DNA_mismatch_repair_CS"/>
</dbReference>
<dbReference type="Pfam" id="PF01119">
    <property type="entry name" value="DNA_mis_repair"/>
    <property type="match status" value="1"/>
</dbReference>
<dbReference type="Pfam" id="PF13589">
    <property type="entry name" value="HATPase_c_3"/>
    <property type="match status" value="1"/>
</dbReference>
<keyword evidence="7" id="KW-1185">Reference proteome</keyword>
<feature type="compositionally biased region" description="Low complexity" evidence="3">
    <location>
        <begin position="665"/>
        <end position="677"/>
    </location>
</feature>
<evidence type="ECO:0000256" key="1">
    <source>
        <dbReference type="ARBA" id="ARBA00006082"/>
    </source>
</evidence>
<feature type="compositionally biased region" description="Basic and acidic residues" evidence="3">
    <location>
        <begin position="510"/>
        <end position="532"/>
    </location>
</feature>
<feature type="compositionally biased region" description="Acidic residues" evidence="3">
    <location>
        <begin position="587"/>
        <end position="607"/>
    </location>
</feature>
<feature type="compositionally biased region" description="Polar residues" evidence="3">
    <location>
        <begin position="452"/>
        <end position="464"/>
    </location>
</feature>
<dbReference type="GO" id="GO:0030983">
    <property type="term" value="F:mismatched DNA binding"/>
    <property type="evidence" value="ECO:0007669"/>
    <property type="project" value="InterPro"/>
</dbReference>
<evidence type="ECO:0000256" key="3">
    <source>
        <dbReference type="SAM" id="MobiDB-lite"/>
    </source>
</evidence>
<proteinExistence type="inferred from homology"/>
<evidence type="ECO:0000313" key="6">
    <source>
        <dbReference type="EMBL" id="ORY23204.1"/>
    </source>
</evidence>
<dbReference type="Gene3D" id="3.30.230.10">
    <property type="match status" value="1"/>
</dbReference>
<dbReference type="Gene3D" id="3.30.1370.100">
    <property type="entry name" value="MutL, C-terminal domain, regulatory subdomain"/>
    <property type="match status" value="1"/>
</dbReference>
<dbReference type="InterPro" id="IPR014790">
    <property type="entry name" value="MutL_C"/>
</dbReference>
<dbReference type="Proteomes" id="UP000193986">
    <property type="component" value="Unassembled WGS sequence"/>
</dbReference>
<dbReference type="SUPFAM" id="SSF118116">
    <property type="entry name" value="DNA mismatch repair protein MutL"/>
    <property type="match status" value="1"/>
</dbReference>
<dbReference type="AlphaFoldDB" id="A0A1Y2AL29"/>
<evidence type="ECO:0000259" key="5">
    <source>
        <dbReference type="SMART" id="SM01340"/>
    </source>
</evidence>
<evidence type="ECO:0000313" key="7">
    <source>
        <dbReference type="Proteomes" id="UP000193986"/>
    </source>
</evidence>
<dbReference type="InterPro" id="IPR037198">
    <property type="entry name" value="MutL_C_sf"/>
</dbReference>
<dbReference type="SUPFAM" id="SSF54211">
    <property type="entry name" value="Ribosomal protein S5 domain 2-like"/>
    <property type="match status" value="1"/>
</dbReference>
<evidence type="ECO:0000256" key="2">
    <source>
        <dbReference type="ARBA" id="ARBA00022763"/>
    </source>
</evidence>
<reference evidence="6 7" key="1">
    <citation type="submission" date="2016-07" db="EMBL/GenBank/DDBJ databases">
        <title>Pervasive Adenine N6-methylation of Active Genes in Fungi.</title>
        <authorList>
            <consortium name="DOE Joint Genome Institute"/>
            <person name="Mondo S.J."/>
            <person name="Dannebaum R.O."/>
            <person name="Kuo R.C."/>
            <person name="Labutti K."/>
            <person name="Haridas S."/>
            <person name="Kuo A."/>
            <person name="Salamov A."/>
            <person name="Ahrendt S.R."/>
            <person name="Lipzen A."/>
            <person name="Sullivan W."/>
            <person name="Andreopoulos W.B."/>
            <person name="Clum A."/>
            <person name="Lindquist E."/>
            <person name="Daum C."/>
            <person name="Ramamoorthy G.K."/>
            <person name="Gryganskyi A."/>
            <person name="Culley D."/>
            <person name="Magnuson J.K."/>
            <person name="James T.Y."/>
            <person name="O'Malley M.A."/>
            <person name="Stajich J.E."/>
            <person name="Spatafora J.W."/>
            <person name="Visel A."/>
            <person name="Grigoriev I.V."/>
        </authorList>
    </citation>
    <scope>NUCLEOTIDE SEQUENCE [LARGE SCALE GENOMIC DNA]</scope>
    <source>
        <strain evidence="6 7">68-887.2</strain>
    </source>
</reference>
<name>A0A1Y2AL29_9TREE</name>
<dbReference type="NCBIfam" id="TIGR00585">
    <property type="entry name" value="mutl"/>
    <property type="match status" value="1"/>
</dbReference>
<dbReference type="SMART" id="SM01340">
    <property type="entry name" value="DNA_mis_repair"/>
    <property type="match status" value="1"/>
</dbReference>
<dbReference type="InterPro" id="IPR020568">
    <property type="entry name" value="Ribosomal_Su5_D2-typ_SF"/>
</dbReference>
<dbReference type="PANTHER" id="PTHR10073">
    <property type="entry name" value="DNA MISMATCH REPAIR PROTEIN MLH, PMS, MUTL"/>
    <property type="match status" value="1"/>
</dbReference>
<feature type="compositionally biased region" description="Acidic residues" evidence="3">
    <location>
        <begin position="400"/>
        <end position="412"/>
    </location>
</feature>
<dbReference type="InterPro" id="IPR036890">
    <property type="entry name" value="HATPase_C_sf"/>
</dbReference>
<dbReference type="GO" id="GO:0140664">
    <property type="term" value="F:ATP-dependent DNA damage sensor activity"/>
    <property type="evidence" value="ECO:0007669"/>
    <property type="project" value="InterPro"/>
</dbReference>
<dbReference type="FunFam" id="3.30.1370.100:FF:000001">
    <property type="entry name" value="Mismatch repair endonuclease pms1, putative"/>
    <property type="match status" value="1"/>
</dbReference>
<evidence type="ECO:0000259" key="4">
    <source>
        <dbReference type="SMART" id="SM00853"/>
    </source>
</evidence>
<organism evidence="6 7">
    <name type="scientific">Naematelia encephala</name>
    <dbReference type="NCBI Taxonomy" id="71784"/>
    <lineage>
        <taxon>Eukaryota</taxon>
        <taxon>Fungi</taxon>
        <taxon>Dikarya</taxon>
        <taxon>Basidiomycota</taxon>
        <taxon>Agaricomycotina</taxon>
        <taxon>Tremellomycetes</taxon>
        <taxon>Tremellales</taxon>
        <taxon>Naemateliaceae</taxon>
        <taxon>Naematelia</taxon>
    </lineage>
</organism>
<dbReference type="InterPro" id="IPR042120">
    <property type="entry name" value="MutL_C_dimsub"/>
</dbReference>
<dbReference type="FunFam" id="3.30.565.10:FF:000017">
    <property type="entry name" value="PMS1 homolog 1, mismatch repair system component"/>
    <property type="match status" value="1"/>
</dbReference>
<dbReference type="Gene3D" id="3.30.565.10">
    <property type="entry name" value="Histidine kinase-like ATPase, C-terminal domain"/>
    <property type="match status" value="1"/>
</dbReference>
<dbReference type="Pfam" id="PF08676">
    <property type="entry name" value="MutL_C"/>
    <property type="match status" value="1"/>
</dbReference>
<dbReference type="GO" id="GO:0006298">
    <property type="term" value="P:mismatch repair"/>
    <property type="evidence" value="ECO:0007669"/>
    <property type="project" value="InterPro"/>
</dbReference>
<sequence length="998" mass="109023">MEAKIKAIDVDSVHRLHSGQVVLELQQAIKELVENSLDAGASSIDVRIKDNGLDTLEVSDNGSGIAEADWPFIGMKHHTSKLAAISHLPNVTTFGFRGEALSALCSLCESVVVTTSTKETTPMGAVIKLGRDGRVIDSSQRLARTRGTTITLSGLFVPLPVRRKEFERNAKREFTKALTLLYAYALVPSSVSSSDGRTGVRLRVEAIAAGKAGKRTTLLSTDGRGSLRTSVSSVWGPKALDGVQDVSLALDVDVDSMMARREGVSRKTQTVKVSGLISSAAWGQGRSSADRQFYYVNGRPCDLRQVGKAINEVYKSFNTNQVPLAILDFQIPPESIDINVSPDKRTIFLHSEANMIIALRAALEAFFQPSRSAYVVEGASHNIRALKENIREVHRQTTLFDDEAKEDEDELESIPQRTSPEPSGPPLRRSGSRRIQEQITVLDEDEEDESSVSHNIRQRASTNGSSSQLRSTQPSSSRPVISQVGSLSRSGISSKRVSSTLDTTSASWSPERKPAGAKRGREARASLRERLKGYASQAADVTMKDDELEQTSASEDDVENDDTTVDGLATDLAEDTEVEEEARPTDDIDELDEDENEHVPVGDDDMNGSEVEPATPGPAEISPILESPVRAGEIPQGVSERATCRPSEPIFEDELPSSPSPHPDSPVARPAASPSRPTLGESSRTPSAFRDEIPSTGPSGEMTLAFNLPRLCERYATKSSSSTLDRTPRDAYSRLMEGGVSSAAGIGNRNATSAEEALNRVISKDDFARMEILGQFNKGFIIARLRNDLDLDLKGKAKTEVDDLFIIDQHACDEKFNFETLQRTTTIKAQQLIKPRPLQLTAGDEITAMESLDVLRINGFDVEIDEDAAPGRGERVKLTAMPVSKETVFDFKDLEQLLHLLSDSSRPSGTMVRCTKARSMFAMRACRKSVMIGKSLNKGQMTQLVRNMGTIDQPWNCPHGRPTMRHLTKIQGGGGTKSHSRINDRIDWIKWSVSTTVV</sequence>
<dbReference type="OrthoDB" id="10263226at2759"/>
<feature type="compositionally biased region" description="Low complexity" evidence="3">
    <location>
        <begin position="465"/>
        <end position="499"/>
    </location>
</feature>
<gene>
    <name evidence="6" type="ORF">BCR39DRAFT_501064</name>
</gene>
<dbReference type="InterPro" id="IPR013507">
    <property type="entry name" value="DNA_mismatch_S5_2-like"/>
</dbReference>
<dbReference type="EMBL" id="MCFC01000082">
    <property type="protein sequence ID" value="ORY23204.1"/>
    <property type="molecule type" value="Genomic_DNA"/>
</dbReference>
<dbReference type="CDD" id="cd03484">
    <property type="entry name" value="MutL_Trans_hPMS_2_like"/>
    <property type="match status" value="1"/>
</dbReference>
<dbReference type="SMART" id="SM00853">
    <property type="entry name" value="MutL_C"/>
    <property type="match status" value="1"/>
</dbReference>
<comment type="similarity">
    <text evidence="1">Belongs to the DNA mismatch repair MutL/HexB family.</text>
</comment>
<dbReference type="InterPro" id="IPR038973">
    <property type="entry name" value="MutL/Mlh/Pms-like"/>
</dbReference>
<feature type="domain" description="MutL C-terminal dimerisation" evidence="4">
    <location>
        <begin position="772"/>
        <end position="936"/>
    </location>
</feature>
<dbReference type="GO" id="GO:0016887">
    <property type="term" value="F:ATP hydrolysis activity"/>
    <property type="evidence" value="ECO:0007669"/>
    <property type="project" value="InterPro"/>
</dbReference>
<dbReference type="InParanoid" id="A0A1Y2AL29"/>
<feature type="compositionally biased region" description="Acidic residues" evidence="3">
    <location>
        <begin position="546"/>
        <end position="564"/>
    </location>
</feature>
<dbReference type="GO" id="GO:0032389">
    <property type="term" value="C:MutLalpha complex"/>
    <property type="evidence" value="ECO:0007669"/>
    <property type="project" value="TreeGrafter"/>
</dbReference>
<dbReference type="InterPro" id="IPR042121">
    <property type="entry name" value="MutL_C_regsub"/>
</dbReference>
<dbReference type="PROSITE" id="PS00058">
    <property type="entry name" value="DNA_MISMATCH_REPAIR_1"/>
    <property type="match status" value="1"/>
</dbReference>
<dbReference type="GO" id="GO:0005524">
    <property type="term" value="F:ATP binding"/>
    <property type="evidence" value="ECO:0007669"/>
    <property type="project" value="InterPro"/>
</dbReference>
<dbReference type="FunCoup" id="A0A1Y2AL29">
    <property type="interactions" value="357"/>
</dbReference>
<evidence type="ECO:0008006" key="8">
    <source>
        <dbReference type="Google" id="ProtNLM"/>
    </source>
</evidence>
<protein>
    <recommendedName>
        <fullName evidence="8">DNA mismatch repair protein MutL</fullName>
    </recommendedName>
</protein>
<dbReference type="InterPro" id="IPR002099">
    <property type="entry name" value="MutL/Mlh/PMS"/>
</dbReference>
<comment type="caution">
    <text evidence="6">The sequence shown here is derived from an EMBL/GenBank/DDBJ whole genome shotgun (WGS) entry which is preliminary data.</text>
</comment>
<accession>A0A1Y2AL29</accession>